<reference evidence="7 8" key="1">
    <citation type="submission" date="2019-12" db="EMBL/GenBank/DDBJ databases">
        <title>Maritimibacter sp. nov. sp. isolated from sea sand.</title>
        <authorList>
            <person name="Kim J."/>
            <person name="Jeong S.E."/>
            <person name="Jung H.S."/>
            <person name="Jeon C.O."/>
        </authorList>
    </citation>
    <scope>NUCLEOTIDE SEQUENCE [LARGE SCALE GENOMIC DNA]</scope>
    <source>
        <strain evidence="7 8">DP07</strain>
    </source>
</reference>
<evidence type="ECO:0000256" key="3">
    <source>
        <dbReference type="ARBA" id="ARBA00023237"/>
    </source>
</evidence>
<sequence length="316" mass="33650">MIRHLLLPVLLAALGVPALAKISPPDGAALRFEAHEDLGSYALPIGPHDGDRMATVRAEGEIDVRAYRLGGTGLSSYQIMLGFRQQLEEAGYDILFECDEESCGGYAFRFDTRIVQEPEMHVDLGDFHFLSAHVPGDSGLFASVLVSRSPSAGFIQVIEVSPPGQVETPDVDVSEPELPADTEVAVPEAALGEVGTAMETVGRYVLTDLEFETGSTTLGGGTYDSLADLATYLETHPDARVALVGHTDAQGGLAPNIAISKGRATSVRDRLVTDYGVDPARLEAEGIGYLSPLATNQTAEGRTQNRRVEAILVTTQ</sequence>
<dbReference type="InterPro" id="IPR006664">
    <property type="entry name" value="OMP_bac"/>
</dbReference>
<evidence type="ECO:0000256" key="1">
    <source>
        <dbReference type="ARBA" id="ARBA00004442"/>
    </source>
</evidence>
<dbReference type="Pfam" id="PF00691">
    <property type="entry name" value="OmpA"/>
    <property type="match status" value="1"/>
</dbReference>
<comment type="subcellular location">
    <subcellularLocation>
        <location evidence="1">Cell outer membrane</location>
    </subcellularLocation>
</comment>
<dbReference type="GO" id="GO:0009279">
    <property type="term" value="C:cell outer membrane"/>
    <property type="evidence" value="ECO:0007669"/>
    <property type="project" value="UniProtKB-SubCell"/>
</dbReference>
<evidence type="ECO:0000313" key="7">
    <source>
        <dbReference type="EMBL" id="MZR13521.1"/>
    </source>
</evidence>
<dbReference type="SUPFAM" id="SSF103088">
    <property type="entry name" value="OmpA-like"/>
    <property type="match status" value="1"/>
</dbReference>
<dbReference type="AlphaFoldDB" id="A0A845MA62"/>
<dbReference type="InterPro" id="IPR006665">
    <property type="entry name" value="OmpA-like"/>
</dbReference>
<keyword evidence="5" id="KW-0732">Signal</keyword>
<gene>
    <name evidence="7" type="ORF">GQE99_10890</name>
</gene>
<keyword evidence="3" id="KW-0998">Cell outer membrane</keyword>
<evidence type="ECO:0000256" key="4">
    <source>
        <dbReference type="PROSITE-ProRule" id="PRU00473"/>
    </source>
</evidence>
<feature type="chain" id="PRO_5032884955" evidence="5">
    <location>
        <begin position="21"/>
        <end position="316"/>
    </location>
</feature>
<accession>A0A845MA62</accession>
<keyword evidence="2 4" id="KW-0472">Membrane</keyword>
<feature type="signal peptide" evidence="5">
    <location>
        <begin position="1"/>
        <end position="20"/>
    </location>
</feature>
<dbReference type="RefSeq" id="WP_161351636.1">
    <property type="nucleotide sequence ID" value="NZ_WTUX01000012.1"/>
</dbReference>
<feature type="domain" description="OmpA-like" evidence="6">
    <location>
        <begin position="198"/>
        <end position="316"/>
    </location>
</feature>
<name>A0A845MA62_9RHOB</name>
<evidence type="ECO:0000259" key="6">
    <source>
        <dbReference type="PROSITE" id="PS51123"/>
    </source>
</evidence>
<evidence type="ECO:0000256" key="2">
    <source>
        <dbReference type="ARBA" id="ARBA00023136"/>
    </source>
</evidence>
<dbReference type="InterPro" id="IPR050330">
    <property type="entry name" value="Bact_OuterMem_StrucFunc"/>
</dbReference>
<dbReference type="PROSITE" id="PS51123">
    <property type="entry name" value="OMPA_2"/>
    <property type="match status" value="1"/>
</dbReference>
<dbReference type="Gene3D" id="3.30.1330.60">
    <property type="entry name" value="OmpA-like domain"/>
    <property type="match status" value="1"/>
</dbReference>
<dbReference type="CDD" id="cd07185">
    <property type="entry name" value="OmpA_C-like"/>
    <property type="match status" value="1"/>
</dbReference>
<dbReference type="PANTHER" id="PTHR30329:SF21">
    <property type="entry name" value="LIPOPROTEIN YIAD-RELATED"/>
    <property type="match status" value="1"/>
</dbReference>
<organism evidence="7 8">
    <name type="scientific">Maritimibacter harenae</name>
    <dbReference type="NCBI Taxonomy" id="2606218"/>
    <lineage>
        <taxon>Bacteria</taxon>
        <taxon>Pseudomonadati</taxon>
        <taxon>Pseudomonadota</taxon>
        <taxon>Alphaproteobacteria</taxon>
        <taxon>Rhodobacterales</taxon>
        <taxon>Roseobacteraceae</taxon>
        <taxon>Maritimibacter</taxon>
    </lineage>
</organism>
<proteinExistence type="predicted"/>
<dbReference type="EMBL" id="WTUX01000012">
    <property type="protein sequence ID" value="MZR13521.1"/>
    <property type="molecule type" value="Genomic_DNA"/>
</dbReference>
<dbReference type="PRINTS" id="PR01021">
    <property type="entry name" value="OMPADOMAIN"/>
</dbReference>
<protein>
    <submittedName>
        <fullName evidence="7">OmpA family protein</fullName>
    </submittedName>
</protein>
<dbReference type="InterPro" id="IPR036737">
    <property type="entry name" value="OmpA-like_sf"/>
</dbReference>
<evidence type="ECO:0000256" key="5">
    <source>
        <dbReference type="SAM" id="SignalP"/>
    </source>
</evidence>
<dbReference type="PANTHER" id="PTHR30329">
    <property type="entry name" value="STATOR ELEMENT OF FLAGELLAR MOTOR COMPLEX"/>
    <property type="match status" value="1"/>
</dbReference>
<evidence type="ECO:0000313" key="8">
    <source>
        <dbReference type="Proteomes" id="UP000467322"/>
    </source>
</evidence>
<comment type="caution">
    <text evidence="7">The sequence shown here is derived from an EMBL/GenBank/DDBJ whole genome shotgun (WGS) entry which is preliminary data.</text>
</comment>
<keyword evidence="8" id="KW-1185">Reference proteome</keyword>
<dbReference type="Proteomes" id="UP000467322">
    <property type="component" value="Unassembled WGS sequence"/>
</dbReference>